<evidence type="ECO:0000313" key="12">
    <source>
        <dbReference type="Proteomes" id="UP000015105"/>
    </source>
</evidence>
<keyword evidence="8" id="KW-0687">Ribonucleoprotein</keyword>
<evidence type="ECO:0000256" key="1">
    <source>
        <dbReference type="ARBA" id="ARBA00004123"/>
    </source>
</evidence>
<dbReference type="Pfam" id="PF01423">
    <property type="entry name" value="LSM"/>
    <property type="match status" value="1"/>
</dbReference>
<dbReference type="InterPro" id="IPR010920">
    <property type="entry name" value="LSM_dom_sf"/>
</dbReference>
<evidence type="ECO:0000313" key="11">
    <source>
        <dbReference type="EnsemblPlants" id="AET7Gv20759600.4"/>
    </source>
</evidence>
<organism evidence="11 12">
    <name type="scientific">Aegilops tauschii subsp. strangulata</name>
    <name type="common">Goatgrass</name>
    <dbReference type="NCBI Taxonomy" id="200361"/>
    <lineage>
        <taxon>Eukaryota</taxon>
        <taxon>Viridiplantae</taxon>
        <taxon>Streptophyta</taxon>
        <taxon>Embryophyta</taxon>
        <taxon>Tracheophyta</taxon>
        <taxon>Spermatophyta</taxon>
        <taxon>Magnoliopsida</taxon>
        <taxon>Liliopsida</taxon>
        <taxon>Poales</taxon>
        <taxon>Poaceae</taxon>
        <taxon>BOP clade</taxon>
        <taxon>Pooideae</taxon>
        <taxon>Triticodae</taxon>
        <taxon>Triticeae</taxon>
        <taxon>Triticinae</taxon>
        <taxon>Aegilops</taxon>
    </lineage>
</organism>
<keyword evidence="7" id="KW-0539">Nucleus</keyword>
<dbReference type="Gramene" id="AET7Gv20759600.4">
    <property type="protein sequence ID" value="AET7Gv20759600.4"/>
    <property type="gene ID" value="AET7Gv20759600"/>
</dbReference>
<proteinExistence type="inferred from homology"/>
<reference evidence="11" key="3">
    <citation type="journal article" date="2017" name="Nature">
        <title>Genome sequence of the progenitor of the wheat D genome Aegilops tauschii.</title>
        <authorList>
            <person name="Luo M.C."/>
            <person name="Gu Y.Q."/>
            <person name="Puiu D."/>
            <person name="Wang H."/>
            <person name="Twardziok S.O."/>
            <person name="Deal K.R."/>
            <person name="Huo N."/>
            <person name="Zhu T."/>
            <person name="Wang L."/>
            <person name="Wang Y."/>
            <person name="McGuire P.E."/>
            <person name="Liu S."/>
            <person name="Long H."/>
            <person name="Ramasamy R.K."/>
            <person name="Rodriguez J.C."/>
            <person name="Van S.L."/>
            <person name="Yuan L."/>
            <person name="Wang Z."/>
            <person name="Xia Z."/>
            <person name="Xiao L."/>
            <person name="Anderson O.D."/>
            <person name="Ouyang S."/>
            <person name="Liang Y."/>
            <person name="Zimin A.V."/>
            <person name="Pertea G."/>
            <person name="Qi P."/>
            <person name="Bennetzen J.L."/>
            <person name="Dai X."/>
            <person name="Dawson M.W."/>
            <person name="Muller H.G."/>
            <person name="Kugler K."/>
            <person name="Rivarola-Duarte L."/>
            <person name="Spannagl M."/>
            <person name="Mayer K.F.X."/>
            <person name="Lu F.H."/>
            <person name="Bevan M.W."/>
            <person name="Leroy P."/>
            <person name="Li P."/>
            <person name="You F.M."/>
            <person name="Sun Q."/>
            <person name="Liu Z."/>
            <person name="Lyons E."/>
            <person name="Wicker T."/>
            <person name="Salzberg S.L."/>
            <person name="Devos K.M."/>
            <person name="Dvorak J."/>
        </authorList>
    </citation>
    <scope>NUCLEOTIDE SEQUENCE [LARGE SCALE GENOMIC DNA]</scope>
    <source>
        <strain evidence="11">cv. AL8/78</strain>
    </source>
</reference>
<evidence type="ECO:0000256" key="3">
    <source>
        <dbReference type="ARBA" id="ARBA00022664"/>
    </source>
</evidence>
<evidence type="ECO:0000256" key="2">
    <source>
        <dbReference type="ARBA" id="ARBA00006850"/>
    </source>
</evidence>
<evidence type="ECO:0000256" key="5">
    <source>
        <dbReference type="ARBA" id="ARBA00022884"/>
    </source>
</evidence>
<comment type="subcellular location">
    <subcellularLocation>
        <location evidence="1">Nucleus</location>
    </subcellularLocation>
</comment>
<dbReference type="EnsemblPlants" id="AET7Gv20759600.4">
    <property type="protein sequence ID" value="AET7Gv20759600.4"/>
    <property type="gene ID" value="AET7Gv20759600"/>
</dbReference>
<evidence type="ECO:0000256" key="4">
    <source>
        <dbReference type="ARBA" id="ARBA00022728"/>
    </source>
</evidence>
<dbReference type="AlphaFoldDB" id="A0A453RYT5"/>
<evidence type="ECO:0000256" key="8">
    <source>
        <dbReference type="ARBA" id="ARBA00023274"/>
    </source>
</evidence>
<keyword evidence="12" id="KW-1185">Reference proteome</keyword>
<keyword evidence="6" id="KW-0508">mRNA splicing</keyword>
<reference evidence="12" key="1">
    <citation type="journal article" date="2014" name="Science">
        <title>Ancient hybridizations among the ancestral genomes of bread wheat.</title>
        <authorList>
            <consortium name="International Wheat Genome Sequencing Consortium,"/>
            <person name="Marcussen T."/>
            <person name="Sandve S.R."/>
            <person name="Heier L."/>
            <person name="Spannagl M."/>
            <person name="Pfeifer M."/>
            <person name="Jakobsen K.S."/>
            <person name="Wulff B.B."/>
            <person name="Steuernagel B."/>
            <person name="Mayer K.F."/>
            <person name="Olsen O.A."/>
        </authorList>
    </citation>
    <scope>NUCLEOTIDE SEQUENCE [LARGE SCALE GENOMIC DNA]</scope>
    <source>
        <strain evidence="12">cv. AL8/78</strain>
    </source>
</reference>
<name>A0A453RYT5_AEGTS</name>
<reference evidence="11" key="5">
    <citation type="journal article" date="2021" name="G3 (Bethesda)">
        <title>Aegilops tauschii genome assembly Aet v5.0 features greater sequence contiguity and improved annotation.</title>
        <authorList>
            <person name="Wang L."/>
            <person name="Zhu T."/>
            <person name="Rodriguez J.C."/>
            <person name="Deal K.R."/>
            <person name="Dubcovsky J."/>
            <person name="McGuire P.E."/>
            <person name="Lux T."/>
            <person name="Spannagl M."/>
            <person name="Mayer K.F.X."/>
            <person name="Baldrich P."/>
            <person name="Meyers B.C."/>
            <person name="Huo N."/>
            <person name="Gu Y.Q."/>
            <person name="Zhou H."/>
            <person name="Devos K.M."/>
            <person name="Bennetzen J.L."/>
            <person name="Unver T."/>
            <person name="Budak H."/>
            <person name="Gulick P.J."/>
            <person name="Galiba G."/>
            <person name="Kalapos B."/>
            <person name="Nelson D.R."/>
            <person name="Li P."/>
            <person name="You F.M."/>
            <person name="Luo M.C."/>
            <person name="Dvorak J."/>
        </authorList>
    </citation>
    <scope>NUCLEOTIDE SEQUENCE [LARGE SCALE GENOMIC DNA]</scope>
    <source>
        <strain evidence="11">cv. AL8/78</strain>
    </source>
</reference>
<feature type="domain" description="Sm" evidence="10">
    <location>
        <begin position="26"/>
        <end position="66"/>
    </location>
</feature>
<dbReference type="InterPro" id="IPR001163">
    <property type="entry name" value="Sm_dom_euk/arc"/>
</dbReference>
<dbReference type="GO" id="GO:0000398">
    <property type="term" value="P:mRNA splicing, via spliceosome"/>
    <property type="evidence" value="ECO:0007669"/>
    <property type="project" value="InterPro"/>
</dbReference>
<reference evidence="12" key="2">
    <citation type="journal article" date="2017" name="Nat. Plants">
        <title>The Aegilops tauschii genome reveals multiple impacts of transposons.</title>
        <authorList>
            <person name="Zhao G."/>
            <person name="Zou C."/>
            <person name="Li K."/>
            <person name="Wang K."/>
            <person name="Li T."/>
            <person name="Gao L."/>
            <person name="Zhang X."/>
            <person name="Wang H."/>
            <person name="Yang Z."/>
            <person name="Liu X."/>
            <person name="Jiang W."/>
            <person name="Mao L."/>
            <person name="Kong X."/>
            <person name="Jiao Y."/>
            <person name="Jia J."/>
        </authorList>
    </citation>
    <scope>NUCLEOTIDE SEQUENCE [LARGE SCALE GENOMIC DNA]</scope>
    <source>
        <strain evidence="12">cv. AL8/78</strain>
    </source>
</reference>
<keyword evidence="3" id="KW-0507">mRNA processing</keyword>
<dbReference type="SUPFAM" id="SSF50182">
    <property type="entry name" value="Sm-like ribonucleoproteins"/>
    <property type="match status" value="1"/>
</dbReference>
<dbReference type="PANTHER" id="PTHR11193">
    <property type="entry name" value="SMALL NUCLEAR RIBONUCLEOPROTEIN E"/>
    <property type="match status" value="1"/>
</dbReference>
<keyword evidence="4" id="KW-0747">Spliceosome</keyword>
<accession>A0A453RYT5</accession>
<dbReference type="Gene3D" id="2.30.30.100">
    <property type="match status" value="1"/>
</dbReference>
<evidence type="ECO:0000259" key="10">
    <source>
        <dbReference type="Pfam" id="PF01423"/>
    </source>
</evidence>
<keyword evidence="5" id="KW-0694">RNA-binding</keyword>
<evidence type="ECO:0000256" key="9">
    <source>
        <dbReference type="ARBA" id="ARBA00030143"/>
    </source>
</evidence>
<evidence type="ECO:0000256" key="6">
    <source>
        <dbReference type="ARBA" id="ARBA00023187"/>
    </source>
</evidence>
<dbReference type="Proteomes" id="UP000015105">
    <property type="component" value="Chromosome 7D"/>
</dbReference>
<dbReference type="GO" id="GO:0003723">
    <property type="term" value="F:RNA binding"/>
    <property type="evidence" value="ECO:0007669"/>
    <property type="project" value="UniProtKB-KW"/>
</dbReference>
<protein>
    <recommendedName>
        <fullName evidence="9">Sm protein E</fullName>
    </recommendedName>
</protein>
<sequence length="69" mass="8158">VHQGSAYHDPAHRTLLYPLLCIWRIQIWLFEQKDMRIEGRIIVTNLDMNLVLEDAEEINIKKNTRKSLG</sequence>
<dbReference type="InterPro" id="IPR027078">
    <property type="entry name" value="snRNP-E"/>
</dbReference>
<reference evidence="11" key="4">
    <citation type="submission" date="2019-03" db="UniProtKB">
        <authorList>
            <consortium name="EnsemblPlants"/>
        </authorList>
    </citation>
    <scope>IDENTIFICATION</scope>
</reference>
<evidence type="ECO:0000256" key="7">
    <source>
        <dbReference type="ARBA" id="ARBA00023242"/>
    </source>
</evidence>
<dbReference type="GO" id="GO:0005681">
    <property type="term" value="C:spliceosomal complex"/>
    <property type="evidence" value="ECO:0007669"/>
    <property type="project" value="UniProtKB-KW"/>
</dbReference>
<comment type="similarity">
    <text evidence="2">Belongs to the snRNP Sm proteins family.</text>
</comment>